<feature type="domain" description="UvrD-like helicase C-terminal" evidence="16">
    <location>
        <begin position="289"/>
        <end position="568"/>
    </location>
</feature>
<organism evidence="17 18">
    <name type="scientific">Thiopseudomonas denitrificans</name>
    <dbReference type="NCBI Taxonomy" id="1501432"/>
    <lineage>
        <taxon>Bacteria</taxon>
        <taxon>Pseudomonadati</taxon>
        <taxon>Pseudomonadota</taxon>
        <taxon>Gammaproteobacteria</taxon>
        <taxon>Pseudomonadales</taxon>
        <taxon>Pseudomonadaceae</taxon>
        <taxon>Thiopseudomonas</taxon>
    </lineage>
</organism>
<keyword evidence="6 14" id="KW-0067">ATP-binding</keyword>
<evidence type="ECO:0000259" key="15">
    <source>
        <dbReference type="PROSITE" id="PS51198"/>
    </source>
</evidence>
<dbReference type="InterPro" id="IPR014016">
    <property type="entry name" value="UvrD-like_ATP-bd"/>
</dbReference>
<keyword evidence="2 14" id="KW-0547">Nucleotide-binding</keyword>
<evidence type="ECO:0000313" key="18">
    <source>
        <dbReference type="Proteomes" id="UP000294575"/>
    </source>
</evidence>
<dbReference type="PANTHER" id="PTHR11070">
    <property type="entry name" value="UVRD / RECB / PCRA DNA HELICASE FAMILY MEMBER"/>
    <property type="match status" value="1"/>
</dbReference>
<evidence type="ECO:0000256" key="13">
    <source>
        <dbReference type="ARBA" id="ARBA00048988"/>
    </source>
</evidence>
<evidence type="ECO:0000256" key="14">
    <source>
        <dbReference type="PROSITE-ProRule" id="PRU00560"/>
    </source>
</evidence>
<dbReference type="PROSITE" id="PS51198">
    <property type="entry name" value="UVRD_HELICASE_ATP_BIND"/>
    <property type="match status" value="1"/>
</dbReference>
<dbReference type="Pfam" id="PF13361">
    <property type="entry name" value="UvrD_C"/>
    <property type="match status" value="1"/>
</dbReference>
<dbReference type="GO" id="GO:0043138">
    <property type="term" value="F:3'-5' DNA helicase activity"/>
    <property type="evidence" value="ECO:0007669"/>
    <property type="project" value="UniProtKB-EC"/>
</dbReference>
<feature type="binding site" evidence="14">
    <location>
        <begin position="31"/>
        <end position="38"/>
    </location>
    <ligand>
        <name>ATP</name>
        <dbReference type="ChEBI" id="CHEBI:30616"/>
    </ligand>
</feature>
<dbReference type="GO" id="GO:0033202">
    <property type="term" value="C:DNA helicase complex"/>
    <property type="evidence" value="ECO:0007669"/>
    <property type="project" value="TreeGrafter"/>
</dbReference>
<evidence type="ECO:0000256" key="4">
    <source>
        <dbReference type="ARBA" id="ARBA00022801"/>
    </source>
</evidence>
<evidence type="ECO:0000256" key="2">
    <source>
        <dbReference type="ARBA" id="ARBA00022741"/>
    </source>
</evidence>
<dbReference type="GO" id="GO:0000725">
    <property type="term" value="P:recombinational repair"/>
    <property type="evidence" value="ECO:0007669"/>
    <property type="project" value="TreeGrafter"/>
</dbReference>
<protein>
    <recommendedName>
        <fullName evidence="11">DNA 3'-5' helicase</fullName>
        <ecNumber evidence="11">5.6.2.4</ecNumber>
    </recommendedName>
    <alternativeName>
        <fullName evidence="12">DNA 3'-5' helicase II</fullName>
    </alternativeName>
</protein>
<dbReference type="EC" id="5.6.2.4" evidence="11"/>
<proteinExistence type="inferred from homology"/>
<name>A0A4R6TTT6_9GAMM</name>
<keyword evidence="8" id="KW-0234">DNA repair</keyword>
<dbReference type="Pfam" id="PF00580">
    <property type="entry name" value="UvrD-helicase"/>
    <property type="match status" value="1"/>
</dbReference>
<dbReference type="InterPro" id="IPR013986">
    <property type="entry name" value="DExx_box_DNA_helicase_dom_sf"/>
</dbReference>
<dbReference type="PROSITE" id="PS51217">
    <property type="entry name" value="UVRD_HELICASE_CTER"/>
    <property type="match status" value="1"/>
</dbReference>
<dbReference type="GO" id="GO:0016887">
    <property type="term" value="F:ATP hydrolysis activity"/>
    <property type="evidence" value="ECO:0007669"/>
    <property type="project" value="RHEA"/>
</dbReference>
<dbReference type="FunFam" id="3.40.50.300:FF:001201">
    <property type="entry name" value="ATP-dependent DNA helicase UvrD2"/>
    <property type="match status" value="1"/>
</dbReference>
<dbReference type="Gene3D" id="1.10.10.160">
    <property type="match status" value="1"/>
</dbReference>
<comment type="caution">
    <text evidence="17">The sequence shown here is derived from an EMBL/GenBank/DDBJ whole genome shotgun (WGS) entry which is preliminary data.</text>
</comment>
<reference evidence="17 18" key="1">
    <citation type="submission" date="2019-03" db="EMBL/GenBank/DDBJ databases">
        <title>Genomic Encyclopedia of Type Strains, Phase IV (KMG-IV): sequencing the most valuable type-strain genomes for metagenomic binning, comparative biology and taxonomic classification.</title>
        <authorList>
            <person name="Goeker M."/>
        </authorList>
    </citation>
    <scope>NUCLEOTIDE SEQUENCE [LARGE SCALE GENOMIC DNA]</scope>
    <source>
        <strain evidence="17 18">DSM 28679</strain>
    </source>
</reference>
<dbReference type="NCBIfam" id="NF008743">
    <property type="entry name" value="PRK11773.1"/>
    <property type="match status" value="1"/>
</dbReference>
<dbReference type="EMBL" id="SNYK01000009">
    <property type="protein sequence ID" value="TDQ37108.1"/>
    <property type="molecule type" value="Genomic_DNA"/>
</dbReference>
<dbReference type="Gene3D" id="1.10.486.10">
    <property type="entry name" value="PCRA, domain 4"/>
    <property type="match status" value="1"/>
</dbReference>
<dbReference type="InterPro" id="IPR027417">
    <property type="entry name" value="P-loop_NTPase"/>
</dbReference>
<keyword evidence="7" id="KW-0238">DNA-binding</keyword>
<dbReference type="Pfam" id="PF21196">
    <property type="entry name" value="PcrA_UvrD_tudor"/>
    <property type="match status" value="1"/>
</dbReference>
<dbReference type="SUPFAM" id="SSF52540">
    <property type="entry name" value="P-loop containing nucleoside triphosphate hydrolases"/>
    <property type="match status" value="1"/>
</dbReference>
<dbReference type="Gene3D" id="3.40.50.300">
    <property type="entry name" value="P-loop containing nucleotide triphosphate hydrolases"/>
    <property type="match status" value="2"/>
</dbReference>
<dbReference type="FunFam" id="1.10.486.10:FF:000003">
    <property type="entry name" value="ATP-dependent DNA helicase"/>
    <property type="match status" value="1"/>
</dbReference>
<evidence type="ECO:0000259" key="16">
    <source>
        <dbReference type="PROSITE" id="PS51217"/>
    </source>
</evidence>
<comment type="catalytic activity">
    <reaction evidence="10">
        <text>Couples ATP hydrolysis with the unwinding of duplex DNA by translocating in the 3'-5' direction.</text>
        <dbReference type="EC" id="5.6.2.4"/>
    </reaction>
</comment>
<gene>
    <name evidence="17" type="ORF">DFQ45_109108</name>
</gene>
<dbReference type="Proteomes" id="UP000294575">
    <property type="component" value="Unassembled WGS sequence"/>
</dbReference>
<evidence type="ECO:0000256" key="5">
    <source>
        <dbReference type="ARBA" id="ARBA00022806"/>
    </source>
</evidence>
<dbReference type="PANTHER" id="PTHR11070:SF2">
    <property type="entry name" value="ATP-DEPENDENT DNA HELICASE SRS2"/>
    <property type="match status" value="1"/>
</dbReference>
<dbReference type="AlphaFoldDB" id="A0A4R6TTT6"/>
<comment type="catalytic activity">
    <reaction evidence="13">
        <text>ATP + H2O = ADP + phosphate + H(+)</text>
        <dbReference type="Rhea" id="RHEA:13065"/>
        <dbReference type="ChEBI" id="CHEBI:15377"/>
        <dbReference type="ChEBI" id="CHEBI:15378"/>
        <dbReference type="ChEBI" id="CHEBI:30616"/>
        <dbReference type="ChEBI" id="CHEBI:43474"/>
        <dbReference type="ChEBI" id="CHEBI:456216"/>
        <dbReference type="EC" id="5.6.2.4"/>
    </reaction>
</comment>
<keyword evidence="3" id="KW-0227">DNA damage</keyword>
<evidence type="ECO:0000256" key="7">
    <source>
        <dbReference type="ARBA" id="ARBA00023125"/>
    </source>
</evidence>
<keyword evidence="4 14" id="KW-0378">Hydrolase</keyword>
<evidence type="ECO:0000256" key="8">
    <source>
        <dbReference type="ARBA" id="ARBA00023204"/>
    </source>
</evidence>
<accession>A0A4R6TTT6</accession>
<dbReference type="FunFam" id="1.10.10.160:FF:000001">
    <property type="entry name" value="ATP-dependent DNA helicase"/>
    <property type="match status" value="1"/>
</dbReference>
<evidence type="ECO:0000256" key="11">
    <source>
        <dbReference type="ARBA" id="ARBA00034808"/>
    </source>
</evidence>
<keyword evidence="9" id="KW-0413">Isomerase</keyword>
<evidence type="ECO:0000313" key="17">
    <source>
        <dbReference type="EMBL" id="TDQ37108.1"/>
    </source>
</evidence>
<keyword evidence="5 14" id="KW-0347">Helicase</keyword>
<dbReference type="GO" id="GO:0009314">
    <property type="term" value="P:response to radiation"/>
    <property type="evidence" value="ECO:0007669"/>
    <property type="project" value="UniProtKB-ARBA"/>
</dbReference>
<dbReference type="RefSeq" id="WP_101497011.1">
    <property type="nucleotide sequence ID" value="NZ_LNJZ01000008.1"/>
</dbReference>
<dbReference type="OrthoDB" id="9806690at2"/>
<comment type="similarity">
    <text evidence="1">Belongs to the helicase family. UvrD subfamily.</text>
</comment>
<evidence type="ECO:0000256" key="1">
    <source>
        <dbReference type="ARBA" id="ARBA00009922"/>
    </source>
</evidence>
<dbReference type="CDD" id="cd18807">
    <property type="entry name" value="SF1_C_UvrD"/>
    <property type="match status" value="1"/>
</dbReference>
<evidence type="ECO:0000256" key="10">
    <source>
        <dbReference type="ARBA" id="ARBA00034617"/>
    </source>
</evidence>
<evidence type="ECO:0000256" key="6">
    <source>
        <dbReference type="ARBA" id="ARBA00022840"/>
    </source>
</evidence>
<feature type="domain" description="UvrD-like helicase ATP-binding" evidence="15">
    <location>
        <begin position="10"/>
        <end position="288"/>
    </location>
</feature>
<dbReference type="InterPro" id="IPR000212">
    <property type="entry name" value="DNA_helicase_UvrD/REP"/>
</dbReference>
<dbReference type="GO" id="GO:0003677">
    <property type="term" value="F:DNA binding"/>
    <property type="evidence" value="ECO:0007669"/>
    <property type="project" value="UniProtKB-KW"/>
</dbReference>
<evidence type="ECO:0000256" key="9">
    <source>
        <dbReference type="ARBA" id="ARBA00023235"/>
    </source>
</evidence>
<dbReference type="GO" id="GO:0005524">
    <property type="term" value="F:ATP binding"/>
    <property type="evidence" value="ECO:0007669"/>
    <property type="project" value="UniProtKB-UniRule"/>
</dbReference>
<sequence>MNDDISHLLNNLNDAQREAVAAPLGQQRVLAGAGSGKTRVLVHRIAWLCQVEDAGPHSILAVTFTNKAAAEMRERISQLLGRSPQGMWVGTFHGLAHRLLRAHWQEAGLQDGFSILDSDDQLRIVKRVMTELGLDDKRWPPKQAQWFINGQKDEGLRPRHIQPAGDLFLTTMAQVYAAYEDACARQNAVDFGELLLRTLELLRDNAGLLEHYQRRFRHILVDEFQDTNAVQYAWLRLLAANASSLMIVGDDDQSIYGWRGARIENIQQFNQDFPKSQTIRLEQNYRSTATILKAANALIDHNSGRLGKNLWTSDADGEPIRFYQAFNEQDEARYIVEVIEQALRQDGFSRSDIAILYRSNAQSRVLEEALLRAAIPYRIHGGQKFFERLEIKNALGYLRLLRSRHDDGAIERIINVPPRGIGTKTVEQLREFARENECSLWQAMQQMTDNKLLSGRASNAIQAFMLLVDQLEIATAELPLHQCTRHVIEHSGLLTYHKEEKGEKGQSRVENLDELVNAALAFSHEQDEEDGLSPLVAFLDHAVLEAGEAQAEEHEDSVQLMTLHSAKGLEFPLVFMAGMEEGLFPHKMSMDGADGLEEERRLAYVGITRAMQQLYLTCAEVRWLHGSETSSPQSRFIREIPAELVQPVRMQGQGSHSSKGSGSSLFHGSAVPDTPFTLGQAVRHPVFGEGVVLNFEGASAQARVQVHFASEGSKWLMLSFAKLEAV</sequence>
<dbReference type="InterPro" id="IPR014017">
    <property type="entry name" value="DNA_helicase_UvrD-like_C"/>
</dbReference>
<dbReference type="GO" id="GO:0005829">
    <property type="term" value="C:cytosol"/>
    <property type="evidence" value="ECO:0007669"/>
    <property type="project" value="TreeGrafter"/>
</dbReference>
<keyword evidence="18" id="KW-1185">Reference proteome</keyword>
<evidence type="ECO:0000256" key="12">
    <source>
        <dbReference type="ARBA" id="ARBA00034923"/>
    </source>
</evidence>
<evidence type="ECO:0000256" key="3">
    <source>
        <dbReference type="ARBA" id="ARBA00022763"/>
    </source>
</evidence>
<dbReference type="CDD" id="cd17932">
    <property type="entry name" value="DEXQc_UvrD"/>
    <property type="match status" value="1"/>
</dbReference>